<evidence type="ECO:0000313" key="1">
    <source>
        <dbReference type="EMBL" id="GGU62070.1"/>
    </source>
</evidence>
<dbReference type="EMBL" id="BMTP01000020">
    <property type="protein sequence ID" value="GGU62070.1"/>
    <property type="molecule type" value="Genomic_DNA"/>
</dbReference>
<name>A0A918I2H1_9ACTN</name>
<evidence type="ECO:0000313" key="2">
    <source>
        <dbReference type="Proteomes" id="UP000636661"/>
    </source>
</evidence>
<reference evidence="1" key="2">
    <citation type="submission" date="2020-09" db="EMBL/GenBank/DDBJ databases">
        <authorList>
            <person name="Sun Q."/>
            <person name="Ohkuma M."/>
        </authorList>
    </citation>
    <scope>NUCLEOTIDE SEQUENCE</scope>
    <source>
        <strain evidence="1">JCM 4391</strain>
    </source>
</reference>
<reference evidence="1" key="1">
    <citation type="journal article" date="2014" name="Int. J. Syst. Evol. Microbiol.">
        <title>Complete genome sequence of Corynebacterium casei LMG S-19264T (=DSM 44701T), isolated from a smear-ripened cheese.</title>
        <authorList>
            <consortium name="US DOE Joint Genome Institute (JGI-PGF)"/>
            <person name="Walter F."/>
            <person name="Albersmeier A."/>
            <person name="Kalinowski J."/>
            <person name="Ruckert C."/>
        </authorList>
    </citation>
    <scope>NUCLEOTIDE SEQUENCE</scope>
    <source>
        <strain evidence="1">JCM 4391</strain>
    </source>
</reference>
<organism evidence="1 2">
    <name type="scientific">Streptomyces lavendofoliae</name>
    <dbReference type="NCBI Taxonomy" id="67314"/>
    <lineage>
        <taxon>Bacteria</taxon>
        <taxon>Bacillati</taxon>
        <taxon>Actinomycetota</taxon>
        <taxon>Actinomycetes</taxon>
        <taxon>Kitasatosporales</taxon>
        <taxon>Streptomycetaceae</taxon>
        <taxon>Streptomyces</taxon>
    </lineage>
</organism>
<dbReference type="RefSeq" id="WP_189554289.1">
    <property type="nucleotide sequence ID" value="NZ_BMTP01000020.1"/>
</dbReference>
<sequence length="149" mass="16029">MPHTKRIHEMVAIHIRCSGLHTGPQFAAPGPRPCLDLCAAYYLVAEGGPVPLEFYSDETASIRLIECSAGAMQAIRSLSAALDTEPPVTTIAPGVDVPDYIEHVSHWAATPAIGEQRPPTESEVIGRILRATRAEPSLLAYLPTQRHAA</sequence>
<dbReference type="Proteomes" id="UP000636661">
    <property type="component" value="Unassembled WGS sequence"/>
</dbReference>
<protein>
    <submittedName>
        <fullName evidence="1">Uncharacterized protein</fullName>
    </submittedName>
</protein>
<gene>
    <name evidence="1" type="ORF">GCM10010274_58550</name>
</gene>
<accession>A0A918I2H1</accession>
<dbReference type="AlphaFoldDB" id="A0A918I2H1"/>
<proteinExistence type="predicted"/>
<comment type="caution">
    <text evidence="1">The sequence shown here is derived from an EMBL/GenBank/DDBJ whole genome shotgun (WGS) entry which is preliminary data.</text>
</comment>
<keyword evidence="2" id="KW-1185">Reference proteome</keyword>